<dbReference type="GO" id="GO:0019843">
    <property type="term" value="F:rRNA binding"/>
    <property type="evidence" value="ECO:0007669"/>
    <property type="project" value="UniProtKB-UniRule"/>
</dbReference>
<dbReference type="Pfam" id="PF00237">
    <property type="entry name" value="Ribosomal_L22"/>
    <property type="match status" value="1"/>
</dbReference>
<dbReference type="NCBIfam" id="TIGR01044">
    <property type="entry name" value="rplV_bact"/>
    <property type="match status" value="1"/>
</dbReference>
<keyword evidence="2 7" id="KW-0699">rRNA-binding</keyword>
<evidence type="ECO:0000256" key="3">
    <source>
        <dbReference type="ARBA" id="ARBA00022884"/>
    </source>
</evidence>
<sequence>MESIAKHRFLGSSPRKMRLVIDLIRGMSVDKALEVLHFSPKHASKDAEKVLRSAVSNLMNRDEATRMEPSDIFVKEAFVNQGPTLKRISPAPMGRAYKIRKRSCHITIVVATKA</sequence>
<dbReference type="InterPro" id="IPR036394">
    <property type="entry name" value="Ribosomal_uL22_sf"/>
</dbReference>
<reference evidence="11" key="1">
    <citation type="journal article" date="2015" name="ISME J.">
        <title>Aquifer environment selects for microbial species cohorts in sediment and groundwater.</title>
        <authorList>
            <person name="Hug L.A."/>
            <person name="Thomas B.C."/>
            <person name="Brown C.T."/>
            <person name="Frischkorn K.R."/>
            <person name="Williams K.H."/>
            <person name="Tringe S.G."/>
            <person name="Banfield J.F."/>
        </authorList>
    </citation>
    <scope>NUCLEOTIDE SEQUENCE</scope>
</reference>
<evidence type="ECO:0000256" key="10">
    <source>
        <dbReference type="RuleBase" id="RU004008"/>
    </source>
</evidence>
<evidence type="ECO:0000256" key="7">
    <source>
        <dbReference type="HAMAP-Rule" id="MF_01331"/>
    </source>
</evidence>
<dbReference type="GO" id="GO:0022625">
    <property type="term" value="C:cytosolic large ribosomal subunit"/>
    <property type="evidence" value="ECO:0007669"/>
    <property type="project" value="TreeGrafter"/>
</dbReference>
<dbReference type="SUPFAM" id="SSF54843">
    <property type="entry name" value="Ribosomal protein L22"/>
    <property type="match status" value="1"/>
</dbReference>
<accession>A0A0H4T4H1</accession>
<evidence type="ECO:0000256" key="8">
    <source>
        <dbReference type="RuleBase" id="RU004005"/>
    </source>
</evidence>
<dbReference type="GO" id="GO:0006412">
    <property type="term" value="P:translation"/>
    <property type="evidence" value="ECO:0007669"/>
    <property type="project" value="UniProtKB-UniRule"/>
</dbReference>
<evidence type="ECO:0000256" key="6">
    <source>
        <dbReference type="ARBA" id="ARBA00035207"/>
    </source>
</evidence>
<keyword evidence="4 7" id="KW-0689">Ribosomal protein</keyword>
<protein>
    <recommendedName>
        <fullName evidence="6 7">Large ribosomal subunit protein uL22</fullName>
    </recommendedName>
</protein>
<comment type="function">
    <text evidence="7">The globular domain of the protein is located near the polypeptide exit tunnel on the outside of the subunit, while an extended beta-hairpin is found that lines the wall of the exit tunnel in the center of the 70S ribosome.</text>
</comment>
<keyword evidence="3 7" id="KW-0694">RNA-binding</keyword>
<organism evidence="11">
    <name type="scientific">uncultured Ignavibacteria bacterium Rifle_16ft_4_minimus_20697</name>
    <dbReference type="NCBI Taxonomy" id="1665100"/>
    <lineage>
        <taxon>Bacteria</taxon>
        <taxon>Pseudomonadati</taxon>
        <taxon>Ignavibacteriota</taxon>
        <taxon>Ignavibacteria</taxon>
        <taxon>environmental samples</taxon>
    </lineage>
</organism>
<comment type="similarity">
    <text evidence="1 7 8">Belongs to the universal ribosomal protein uL22 family.</text>
</comment>
<dbReference type="InterPro" id="IPR047867">
    <property type="entry name" value="Ribosomal_uL22_bac/org-type"/>
</dbReference>
<name>A0A0H4T4H1_9BACT</name>
<comment type="function">
    <text evidence="7 10">This protein binds specifically to 23S rRNA; its binding is stimulated by other ribosomal proteins, e.g., L4, L17, and L20. It is important during the early stages of 50S assembly. It makes multiple contacts with different domains of the 23S rRNA in the assembled 50S subunit and ribosome.</text>
</comment>
<dbReference type="InterPro" id="IPR005727">
    <property type="entry name" value="Ribosomal_uL22_bac/chlpt-type"/>
</dbReference>
<dbReference type="CDD" id="cd00336">
    <property type="entry name" value="Ribosomal_L22"/>
    <property type="match status" value="1"/>
</dbReference>
<evidence type="ECO:0000256" key="1">
    <source>
        <dbReference type="ARBA" id="ARBA00009451"/>
    </source>
</evidence>
<comment type="subunit">
    <text evidence="7 9">Part of the 50S ribosomal subunit.</text>
</comment>
<gene>
    <name evidence="7" type="primary">rplV</name>
</gene>
<dbReference type="Gene3D" id="3.90.470.10">
    <property type="entry name" value="Ribosomal protein L22/L17"/>
    <property type="match status" value="1"/>
</dbReference>
<dbReference type="InterPro" id="IPR001063">
    <property type="entry name" value="Ribosomal_uL22"/>
</dbReference>
<keyword evidence="5 7" id="KW-0687">Ribonucleoprotein</keyword>
<dbReference type="PANTHER" id="PTHR13501">
    <property type="entry name" value="CHLOROPLAST 50S RIBOSOMAL PROTEIN L22-RELATED"/>
    <property type="match status" value="1"/>
</dbReference>
<proteinExistence type="inferred from homology"/>
<evidence type="ECO:0000256" key="5">
    <source>
        <dbReference type="ARBA" id="ARBA00023274"/>
    </source>
</evidence>
<evidence type="ECO:0000256" key="4">
    <source>
        <dbReference type="ARBA" id="ARBA00022980"/>
    </source>
</evidence>
<dbReference type="PANTHER" id="PTHR13501:SF8">
    <property type="entry name" value="LARGE RIBOSOMAL SUBUNIT PROTEIN UL22M"/>
    <property type="match status" value="1"/>
</dbReference>
<dbReference type="HAMAP" id="MF_01331_B">
    <property type="entry name" value="Ribosomal_uL22_B"/>
    <property type="match status" value="1"/>
</dbReference>
<evidence type="ECO:0000313" key="11">
    <source>
        <dbReference type="EMBL" id="AKQ01635.1"/>
    </source>
</evidence>
<dbReference type="EMBL" id="KT006972">
    <property type="protein sequence ID" value="AKQ01635.1"/>
    <property type="molecule type" value="Genomic_DNA"/>
</dbReference>
<dbReference type="AlphaFoldDB" id="A0A0H4T4H1"/>
<evidence type="ECO:0000256" key="2">
    <source>
        <dbReference type="ARBA" id="ARBA00022730"/>
    </source>
</evidence>
<dbReference type="GO" id="GO:0003735">
    <property type="term" value="F:structural constituent of ribosome"/>
    <property type="evidence" value="ECO:0007669"/>
    <property type="project" value="InterPro"/>
</dbReference>
<evidence type="ECO:0000256" key="9">
    <source>
        <dbReference type="RuleBase" id="RU004006"/>
    </source>
</evidence>